<feature type="non-terminal residue" evidence="1">
    <location>
        <position position="1"/>
    </location>
</feature>
<dbReference type="EMBL" id="JAGKQH010000006">
    <property type="protein sequence ID" value="KAG6596312.1"/>
    <property type="molecule type" value="Genomic_DNA"/>
</dbReference>
<reference evidence="1 2" key="1">
    <citation type="journal article" date="2021" name="Hortic Res">
        <title>The domestication of Cucurbita argyrosperma as revealed by the genome of its wild relative.</title>
        <authorList>
            <person name="Barrera-Redondo J."/>
            <person name="Sanchez-de la Vega G."/>
            <person name="Aguirre-Liguori J.A."/>
            <person name="Castellanos-Morales G."/>
            <person name="Gutierrez-Guerrero Y.T."/>
            <person name="Aguirre-Dugua X."/>
            <person name="Aguirre-Planter E."/>
            <person name="Tenaillon M.I."/>
            <person name="Lira-Saade R."/>
            <person name="Eguiarte L.E."/>
        </authorList>
    </citation>
    <scope>NUCLEOTIDE SEQUENCE [LARGE SCALE GENOMIC DNA]</scope>
    <source>
        <strain evidence="1">JBR-2021</strain>
    </source>
</reference>
<organism evidence="1 2">
    <name type="scientific">Cucurbita argyrosperma subsp. sororia</name>
    <dbReference type="NCBI Taxonomy" id="37648"/>
    <lineage>
        <taxon>Eukaryota</taxon>
        <taxon>Viridiplantae</taxon>
        <taxon>Streptophyta</taxon>
        <taxon>Embryophyta</taxon>
        <taxon>Tracheophyta</taxon>
        <taxon>Spermatophyta</taxon>
        <taxon>Magnoliopsida</taxon>
        <taxon>eudicotyledons</taxon>
        <taxon>Gunneridae</taxon>
        <taxon>Pentapetalae</taxon>
        <taxon>rosids</taxon>
        <taxon>fabids</taxon>
        <taxon>Cucurbitales</taxon>
        <taxon>Cucurbitaceae</taxon>
        <taxon>Cucurbiteae</taxon>
        <taxon>Cucurbita</taxon>
    </lineage>
</organism>
<dbReference type="Proteomes" id="UP000685013">
    <property type="component" value="Chromosome 6"/>
</dbReference>
<name>A0AAV6NFJ0_9ROSI</name>
<gene>
    <name evidence="1" type="ORF">SDJN03_09492</name>
</gene>
<accession>A0AAV6NFJ0</accession>
<proteinExistence type="predicted"/>
<comment type="caution">
    <text evidence="1">The sequence shown here is derived from an EMBL/GenBank/DDBJ whole genome shotgun (WGS) entry which is preliminary data.</text>
</comment>
<keyword evidence="2" id="KW-1185">Reference proteome</keyword>
<evidence type="ECO:0000313" key="1">
    <source>
        <dbReference type="EMBL" id="KAG6596312.1"/>
    </source>
</evidence>
<evidence type="ECO:0000313" key="2">
    <source>
        <dbReference type="Proteomes" id="UP000685013"/>
    </source>
</evidence>
<dbReference type="AlphaFoldDB" id="A0AAV6NFJ0"/>
<protein>
    <submittedName>
        <fullName evidence="1">Uncharacterized protein</fullName>
    </submittedName>
</protein>
<sequence>MRVEIQKTDSNFSVSFVTIDGMVKLKPRSAEFHDGGVVRSLSNQVAKREERREVREAIVRDRDETRVRLRTRLEYVF</sequence>